<reference evidence="4" key="1">
    <citation type="submission" date="2022-04" db="EMBL/GenBank/DDBJ databases">
        <title>Carnegiea gigantea Genome sequencing and assembly v2.</title>
        <authorList>
            <person name="Copetti D."/>
            <person name="Sanderson M.J."/>
            <person name="Burquez A."/>
            <person name="Wojciechowski M.F."/>
        </authorList>
    </citation>
    <scope>NUCLEOTIDE SEQUENCE</scope>
    <source>
        <strain evidence="4">SGP5-SGP5p</strain>
        <tissue evidence="4">Aerial part</tissue>
    </source>
</reference>
<dbReference type="OrthoDB" id="1424894at2759"/>
<dbReference type="PANTHER" id="PTHR14791:SF42">
    <property type="entry name" value="F16L1.2 PROTEIN"/>
    <property type="match status" value="1"/>
</dbReference>
<dbReference type="Proteomes" id="UP001153076">
    <property type="component" value="Unassembled WGS sequence"/>
</dbReference>
<evidence type="ECO:0000256" key="1">
    <source>
        <dbReference type="ARBA" id="ARBA00004496"/>
    </source>
</evidence>
<dbReference type="AlphaFoldDB" id="A0A9Q1KEI8"/>
<gene>
    <name evidence="4" type="ORF">Cgig2_026306</name>
</gene>
<evidence type="ECO:0000313" key="4">
    <source>
        <dbReference type="EMBL" id="KAJ8441505.1"/>
    </source>
</evidence>
<keyword evidence="5" id="KW-1185">Reference proteome</keyword>
<organism evidence="4 5">
    <name type="scientific">Carnegiea gigantea</name>
    <dbReference type="NCBI Taxonomy" id="171969"/>
    <lineage>
        <taxon>Eukaryota</taxon>
        <taxon>Viridiplantae</taxon>
        <taxon>Streptophyta</taxon>
        <taxon>Embryophyta</taxon>
        <taxon>Tracheophyta</taxon>
        <taxon>Spermatophyta</taxon>
        <taxon>Magnoliopsida</taxon>
        <taxon>eudicotyledons</taxon>
        <taxon>Gunneridae</taxon>
        <taxon>Pentapetalae</taxon>
        <taxon>Caryophyllales</taxon>
        <taxon>Cactineae</taxon>
        <taxon>Cactaceae</taxon>
        <taxon>Cactoideae</taxon>
        <taxon>Echinocereeae</taxon>
        <taxon>Carnegiea</taxon>
    </lineage>
</organism>
<feature type="domain" description="WW" evidence="3">
    <location>
        <begin position="65"/>
        <end position="99"/>
    </location>
</feature>
<accession>A0A9Q1KEI8</accession>
<sequence>MVSFQSPFSEAELLNNQRKIVSESETNSKKRKCHDDTEADAYETLPYKHSKADKSFSDIELHLGTPLPSEWQRCLDIQSGAIHFYNTRTQKRTLKDPRVTPEPSTPRDYGHMRLDLELNLPCGAPTYEKPNPMMNEKSSKSTTCATYHFMGASSEEKSSSSETTETVQMMEMVATVCMKCHMLVMLCKSSPTCPNCKFMHPPYQTSANLFKPGLSLSC</sequence>
<comment type="subcellular location">
    <subcellularLocation>
        <location evidence="1">Cytoplasm</location>
    </subcellularLocation>
</comment>
<dbReference type="InterPro" id="IPR051105">
    <property type="entry name" value="WWC/KIBRA_Hippo_Reg"/>
</dbReference>
<dbReference type="SUPFAM" id="SSF51045">
    <property type="entry name" value="WW domain"/>
    <property type="match status" value="1"/>
</dbReference>
<dbReference type="PROSITE" id="PS50020">
    <property type="entry name" value="WW_DOMAIN_2"/>
    <property type="match status" value="1"/>
</dbReference>
<dbReference type="PANTHER" id="PTHR14791">
    <property type="entry name" value="BOMB/KIRA PROTEINS"/>
    <property type="match status" value="1"/>
</dbReference>
<dbReference type="GO" id="GO:0005737">
    <property type="term" value="C:cytoplasm"/>
    <property type="evidence" value="ECO:0007669"/>
    <property type="project" value="UniProtKB-SubCell"/>
</dbReference>
<dbReference type="Gene3D" id="2.20.70.10">
    <property type="match status" value="1"/>
</dbReference>
<comment type="caution">
    <text evidence="4">The sequence shown here is derived from an EMBL/GenBank/DDBJ whole genome shotgun (WGS) entry which is preliminary data.</text>
</comment>
<proteinExistence type="predicted"/>
<dbReference type="InterPro" id="IPR001202">
    <property type="entry name" value="WW_dom"/>
</dbReference>
<protein>
    <recommendedName>
        <fullName evidence="3">WW domain-containing protein</fullName>
    </recommendedName>
</protein>
<evidence type="ECO:0000259" key="3">
    <source>
        <dbReference type="PROSITE" id="PS50020"/>
    </source>
</evidence>
<dbReference type="EMBL" id="JAKOGI010000163">
    <property type="protein sequence ID" value="KAJ8441505.1"/>
    <property type="molecule type" value="Genomic_DNA"/>
</dbReference>
<name>A0A9Q1KEI8_9CARY</name>
<evidence type="ECO:0000256" key="2">
    <source>
        <dbReference type="ARBA" id="ARBA00022490"/>
    </source>
</evidence>
<keyword evidence="2" id="KW-0963">Cytoplasm</keyword>
<dbReference type="InterPro" id="IPR036020">
    <property type="entry name" value="WW_dom_sf"/>
</dbReference>
<evidence type="ECO:0000313" key="5">
    <source>
        <dbReference type="Proteomes" id="UP001153076"/>
    </source>
</evidence>